<dbReference type="SUPFAM" id="SSF50118">
    <property type="entry name" value="Cell growth inhibitor/plasmid maintenance toxic component"/>
    <property type="match status" value="1"/>
</dbReference>
<evidence type="ECO:0000256" key="1">
    <source>
        <dbReference type="SAM" id="Coils"/>
    </source>
</evidence>
<accession>A0ABX1HVH4</accession>
<sequence>MYNDLKANSNKSSEIRVALTVTYYLVDDTQVEETTEKPAVLGVESYTNINEILLPDSSNANITITCYFDGHTAHRWIVKVVEFKGHDVSVYLSPRDTEGEVFLPQTMKRVHKSAMQLLRFGTIVEVDFGFKPKIYKGTDLQTSAKRYPDVVQHLELYKRRPAIVLKTTRRGVQVVPLTSQEPDDYTTNSSVFKLSEESLKDCTQLGKESYVLSHFIQTVGYSRILPPLSKYSSHQAQRLDTYRVRICRDDEKRLNTALAHNVGLGDYYTIKKSMNDSKQEVEILTHDKEKLATTVSELESENDILKQEFAKILREHATLRELLKDQYLRAELYTTSEVDEQIDNELIEFTEIATS</sequence>
<proteinExistence type="predicted"/>
<organism evidence="2 3">
    <name type="scientific">Vibrio chemaguriensis</name>
    <dbReference type="NCBI Taxonomy" id="2527672"/>
    <lineage>
        <taxon>Bacteria</taxon>
        <taxon>Pseudomonadati</taxon>
        <taxon>Pseudomonadota</taxon>
        <taxon>Gammaproteobacteria</taxon>
        <taxon>Vibrionales</taxon>
        <taxon>Vibrionaceae</taxon>
        <taxon>Vibrio</taxon>
    </lineage>
</organism>
<comment type="caution">
    <text evidence="2">The sequence shown here is derived from an EMBL/GenBank/DDBJ whole genome shotgun (WGS) entry which is preliminary data.</text>
</comment>
<dbReference type="EMBL" id="SHOE01000008">
    <property type="protein sequence ID" value="NKJ68038.1"/>
    <property type="molecule type" value="Genomic_DNA"/>
</dbReference>
<dbReference type="Gene3D" id="2.30.30.110">
    <property type="match status" value="1"/>
</dbReference>
<evidence type="ECO:0000313" key="3">
    <source>
        <dbReference type="Proteomes" id="UP000778757"/>
    </source>
</evidence>
<feature type="coiled-coil region" evidence="1">
    <location>
        <begin position="281"/>
        <end position="315"/>
    </location>
</feature>
<keyword evidence="1" id="KW-0175">Coiled coil</keyword>
<reference evidence="2 3" key="1">
    <citation type="journal article" date="2019" name="Curr. Microbiol.">
        <title>Vibrio chemaguriensis sp. nov., from Sundarbans, Bay of Bengal.</title>
        <authorList>
            <person name="Ghosh A."/>
            <person name="Bhadury P."/>
        </authorList>
    </citation>
    <scope>NUCLEOTIDE SEQUENCE [LARGE SCALE GENOMIC DNA]</scope>
    <source>
        <strain evidence="2 3">Iso1</strain>
    </source>
</reference>
<gene>
    <name evidence="2" type="ORF">EX191_09575</name>
</gene>
<evidence type="ECO:0000313" key="2">
    <source>
        <dbReference type="EMBL" id="NKJ68038.1"/>
    </source>
</evidence>
<name>A0ABX1HVH4_9VIBR</name>
<dbReference type="RefSeq" id="WP_193447631.1">
    <property type="nucleotide sequence ID" value="NZ_SHOE01000008.1"/>
</dbReference>
<dbReference type="InterPro" id="IPR011067">
    <property type="entry name" value="Plasmid_toxin/cell-grow_inhib"/>
</dbReference>
<keyword evidence="3" id="KW-1185">Reference proteome</keyword>
<dbReference type="Proteomes" id="UP000778757">
    <property type="component" value="Unassembled WGS sequence"/>
</dbReference>
<protein>
    <submittedName>
        <fullName evidence="2">Uncharacterized protein</fullName>
    </submittedName>
</protein>